<gene>
    <name evidence="1" type="ORF">GCM10023149_33440</name>
</gene>
<reference evidence="2" key="1">
    <citation type="journal article" date="2019" name="Int. J. Syst. Evol. Microbiol.">
        <title>The Global Catalogue of Microorganisms (GCM) 10K type strain sequencing project: providing services to taxonomists for standard genome sequencing and annotation.</title>
        <authorList>
            <consortium name="The Broad Institute Genomics Platform"/>
            <consortium name="The Broad Institute Genome Sequencing Center for Infectious Disease"/>
            <person name="Wu L."/>
            <person name="Ma J."/>
        </authorList>
    </citation>
    <scope>NUCLEOTIDE SEQUENCE [LARGE SCALE GENOMIC DNA]</scope>
    <source>
        <strain evidence="2">JCM 17705</strain>
    </source>
</reference>
<keyword evidence="2" id="KW-1185">Reference proteome</keyword>
<evidence type="ECO:0000313" key="1">
    <source>
        <dbReference type="EMBL" id="GAA4329046.1"/>
    </source>
</evidence>
<accession>A0ABP8GS77</accession>
<proteinExistence type="predicted"/>
<sequence>MISEKDILDKAGKIYLGKQKIATSQLPIILAEIAALKILSVKSSIMYTFFLVTNNFRPRQQ</sequence>
<dbReference type="Proteomes" id="UP001500582">
    <property type="component" value="Unassembled WGS sequence"/>
</dbReference>
<protein>
    <submittedName>
        <fullName evidence="1">Uncharacterized protein</fullName>
    </submittedName>
</protein>
<organism evidence="1 2">
    <name type="scientific">Mucilaginibacter gynuensis</name>
    <dbReference type="NCBI Taxonomy" id="1302236"/>
    <lineage>
        <taxon>Bacteria</taxon>
        <taxon>Pseudomonadati</taxon>
        <taxon>Bacteroidota</taxon>
        <taxon>Sphingobacteriia</taxon>
        <taxon>Sphingobacteriales</taxon>
        <taxon>Sphingobacteriaceae</taxon>
        <taxon>Mucilaginibacter</taxon>
    </lineage>
</organism>
<comment type="caution">
    <text evidence="1">The sequence shown here is derived from an EMBL/GenBank/DDBJ whole genome shotgun (WGS) entry which is preliminary data.</text>
</comment>
<name>A0ABP8GS77_9SPHI</name>
<evidence type="ECO:0000313" key="2">
    <source>
        <dbReference type="Proteomes" id="UP001500582"/>
    </source>
</evidence>
<dbReference type="EMBL" id="BAABFT010000009">
    <property type="protein sequence ID" value="GAA4329046.1"/>
    <property type="molecule type" value="Genomic_DNA"/>
</dbReference>